<organism evidence="4 5">
    <name type="scientific">Desulfuribacillus stibiiarsenatis</name>
    <dbReference type="NCBI Taxonomy" id="1390249"/>
    <lineage>
        <taxon>Bacteria</taxon>
        <taxon>Bacillati</taxon>
        <taxon>Bacillota</taxon>
        <taxon>Desulfuribacillia</taxon>
        <taxon>Desulfuribacillales</taxon>
        <taxon>Desulfuribacillaceae</taxon>
        <taxon>Desulfuribacillus</taxon>
    </lineage>
</organism>
<dbReference type="Proteomes" id="UP000095255">
    <property type="component" value="Unassembled WGS sequence"/>
</dbReference>
<protein>
    <recommendedName>
        <fullName evidence="3">Glycosyl hydrolase family 98 putative carbohydrate-binding module domain-containing protein</fullName>
    </recommendedName>
</protein>
<dbReference type="PROSITE" id="PS51257">
    <property type="entry name" value="PROKAR_LIPOPROTEIN"/>
    <property type="match status" value="1"/>
</dbReference>
<comment type="caution">
    <text evidence="4">The sequence shown here is derived from an EMBL/GenBank/DDBJ whole genome shotgun (WGS) entry which is preliminary data.</text>
</comment>
<feature type="chain" id="PRO_5039385148" description="Glycosyl hydrolase family 98 putative carbohydrate-binding module domain-containing protein" evidence="2">
    <location>
        <begin position="23"/>
        <end position="600"/>
    </location>
</feature>
<name>A0A1E5L7E4_9FIRM</name>
<keyword evidence="2" id="KW-0732">Signal</keyword>
<dbReference type="AlphaFoldDB" id="A0A1E5L7E4"/>
<feature type="signal peptide" evidence="2">
    <location>
        <begin position="1"/>
        <end position="22"/>
    </location>
</feature>
<dbReference type="EMBL" id="MJAT01000008">
    <property type="protein sequence ID" value="OEH86070.1"/>
    <property type="molecule type" value="Genomic_DNA"/>
</dbReference>
<dbReference type="InterPro" id="IPR008979">
    <property type="entry name" value="Galactose-bd-like_sf"/>
</dbReference>
<evidence type="ECO:0000313" key="4">
    <source>
        <dbReference type="EMBL" id="OEH86070.1"/>
    </source>
</evidence>
<dbReference type="InterPro" id="IPR013222">
    <property type="entry name" value="Glyco_hyd_98_carb-bd"/>
</dbReference>
<reference evidence="4 5" key="1">
    <citation type="submission" date="2016-09" db="EMBL/GenBank/DDBJ databases">
        <title>Desulfuribacillus arsenicus sp. nov., an obligately anaerobic, dissimilatory arsenic- and antimonate-reducing bacterium isolated from anoxic sediments.</title>
        <authorList>
            <person name="Abin C.A."/>
            <person name="Hollibaugh J.T."/>
        </authorList>
    </citation>
    <scope>NUCLEOTIDE SEQUENCE [LARGE SCALE GENOMIC DNA]</scope>
    <source>
        <strain evidence="4 5">MLFW-2</strain>
    </source>
</reference>
<evidence type="ECO:0000313" key="5">
    <source>
        <dbReference type="Proteomes" id="UP000095255"/>
    </source>
</evidence>
<evidence type="ECO:0000256" key="1">
    <source>
        <dbReference type="SAM" id="Coils"/>
    </source>
</evidence>
<accession>A0A1E5L7E4</accession>
<dbReference type="Pfam" id="PF08305">
    <property type="entry name" value="NPCBM"/>
    <property type="match status" value="1"/>
</dbReference>
<dbReference type="Gene3D" id="2.60.120.1060">
    <property type="entry name" value="NPCBM/NEW2 domain"/>
    <property type="match status" value="1"/>
</dbReference>
<dbReference type="InterPro" id="IPR038637">
    <property type="entry name" value="NPCBM_sf"/>
</dbReference>
<dbReference type="OrthoDB" id="371153at2"/>
<proteinExistence type="predicted"/>
<evidence type="ECO:0000259" key="3">
    <source>
        <dbReference type="Pfam" id="PF08305"/>
    </source>
</evidence>
<feature type="coiled-coil region" evidence="1">
    <location>
        <begin position="71"/>
        <end position="102"/>
    </location>
</feature>
<gene>
    <name evidence="4" type="ORF">BHU72_14670</name>
</gene>
<keyword evidence="1" id="KW-0175">Coiled coil</keyword>
<evidence type="ECO:0000256" key="2">
    <source>
        <dbReference type="SAM" id="SignalP"/>
    </source>
</evidence>
<keyword evidence="5" id="KW-1185">Reference proteome</keyword>
<feature type="domain" description="Glycosyl hydrolase family 98 putative carbohydrate-binding module" evidence="3">
    <location>
        <begin position="500"/>
        <end position="580"/>
    </location>
</feature>
<dbReference type="RefSeq" id="WP_069701592.1">
    <property type="nucleotide sequence ID" value="NZ_MJAT01000008.1"/>
</dbReference>
<sequence>MNNSFKYLLLIFTILLLSACSGNDSSYKKEMDKARAAMENLEIEEAVKSYNTILGMDPETLKFGYGRHKITEELLSNANKLKENLNKLVSELEAVKNNVNDVSFEDPNYNQVISTLDNIYVLHSKLESYAQSKMFKEIEEIRVAYTSKVKDIVYPRLKDEIDRGIENLLLDTAEVNLVALSSISKNLPELVQPEVIVQYQEKINSEREKYITFPTEIKTRGQVLYDDGTSKITLLGEGVDNKRNALFYKYEGPARYAAEKMNFDFETRVIFDNGNHNTNNSKQFRFYKDYVIGIQHLDKDMGLKIVRVDYRFPALANQSEYKTLLFSDTTDSTILPGMQRHQTNGLEIASDATYSNEQFTIGIKKIKIDNNNITVEGTITPKIDFSFNGRNHLYLPLTNKLVSQFYKEEFFKDIPKSFIISDKFDQDISTEHEFVKLYVLDHLFNIDLTSGNIHVSNSEQLTRQAYWVNGSIETHVESGFMSTRFIKDVDNITHLNSYIMHGSYARSEPTLRFALNKYYKRLSVGIGIDHRFASDKYGSTKLKILGDDKVLKEINIGPGFKTTNYELDVTGIERLVFQCSYKTNSYETQRLIITNGILYQ</sequence>
<dbReference type="SUPFAM" id="SSF49785">
    <property type="entry name" value="Galactose-binding domain-like"/>
    <property type="match status" value="1"/>
</dbReference>